<reference evidence="5 6" key="1">
    <citation type="submission" date="2019-03" db="EMBL/GenBank/DDBJ databases">
        <title>Genomic Encyclopedia of Type Strains, Phase IV (KMG-IV): sequencing the most valuable type-strain genomes for metagenomic binning, comparative biology and taxonomic classification.</title>
        <authorList>
            <person name="Goeker M."/>
        </authorList>
    </citation>
    <scope>NUCLEOTIDE SEQUENCE [LARGE SCALE GENOMIC DNA]</scope>
    <source>
        <strain evidence="5 6">DSM 9035</strain>
    </source>
</reference>
<evidence type="ECO:0000313" key="5">
    <source>
        <dbReference type="EMBL" id="TCT01711.1"/>
    </source>
</evidence>
<dbReference type="InterPro" id="IPR004682">
    <property type="entry name" value="TRAP_DctP"/>
</dbReference>
<dbReference type="GO" id="GO:0055085">
    <property type="term" value="P:transmembrane transport"/>
    <property type="evidence" value="ECO:0007669"/>
    <property type="project" value="InterPro"/>
</dbReference>
<dbReference type="CDD" id="cd13603">
    <property type="entry name" value="PBP2_TRAP_Siap_TeaA_like"/>
    <property type="match status" value="1"/>
</dbReference>
<dbReference type="OrthoDB" id="8016675at2"/>
<evidence type="ECO:0000256" key="1">
    <source>
        <dbReference type="ARBA" id="ARBA00009023"/>
    </source>
</evidence>
<dbReference type="PANTHER" id="PTHR33376">
    <property type="match status" value="1"/>
</dbReference>
<dbReference type="InterPro" id="IPR038404">
    <property type="entry name" value="TRAP_DctP_sf"/>
</dbReference>
<feature type="chain" id="PRO_5020611018" evidence="4">
    <location>
        <begin position="25"/>
        <end position="326"/>
    </location>
</feature>
<dbReference type="PIRSF" id="PIRSF006470">
    <property type="entry name" value="DctB"/>
    <property type="match status" value="1"/>
</dbReference>
<evidence type="ECO:0000256" key="4">
    <source>
        <dbReference type="SAM" id="SignalP"/>
    </source>
</evidence>
<dbReference type="GO" id="GO:0030288">
    <property type="term" value="C:outer membrane-bounded periplasmic space"/>
    <property type="evidence" value="ECO:0007669"/>
    <property type="project" value="InterPro"/>
</dbReference>
<keyword evidence="2" id="KW-0813">Transport</keyword>
<comment type="caution">
    <text evidence="5">The sequence shown here is derived from an EMBL/GenBank/DDBJ whole genome shotgun (WGS) entry which is preliminary data.</text>
</comment>
<organism evidence="5 6">
    <name type="scientific">Aquabacter spiritensis</name>
    <dbReference type="NCBI Taxonomy" id="933073"/>
    <lineage>
        <taxon>Bacteria</taxon>
        <taxon>Pseudomonadati</taxon>
        <taxon>Pseudomonadota</taxon>
        <taxon>Alphaproteobacteria</taxon>
        <taxon>Hyphomicrobiales</taxon>
        <taxon>Xanthobacteraceae</taxon>
        <taxon>Aquabacter</taxon>
    </lineage>
</organism>
<dbReference type="Pfam" id="PF03480">
    <property type="entry name" value="DctP"/>
    <property type="match status" value="1"/>
</dbReference>
<keyword evidence="6" id="KW-1185">Reference proteome</keyword>
<proteinExistence type="inferred from homology"/>
<evidence type="ECO:0000256" key="2">
    <source>
        <dbReference type="ARBA" id="ARBA00022448"/>
    </source>
</evidence>
<protein>
    <submittedName>
        <fullName evidence="5">C4-dicarboxylate-binding protein DctP</fullName>
    </submittedName>
</protein>
<evidence type="ECO:0000256" key="3">
    <source>
        <dbReference type="ARBA" id="ARBA00022729"/>
    </source>
</evidence>
<dbReference type="Gene3D" id="3.40.190.170">
    <property type="entry name" value="Bacterial extracellular solute-binding protein, family 7"/>
    <property type="match status" value="1"/>
</dbReference>
<dbReference type="InterPro" id="IPR018389">
    <property type="entry name" value="DctP_fam"/>
</dbReference>
<evidence type="ECO:0000313" key="6">
    <source>
        <dbReference type="Proteomes" id="UP000294664"/>
    </source>
</evidence>
<dbReference type="PANTHER" id="PTHR33376:SF7">
    <property type="entry name" value="C4-DICARBOXYLATE-BINDING PROTEIN DCTB"/>
    <property type="match status" value="1"/>
</dbReference>
<keyword evidence="3 4" id="KW-0732">Signal</keyword>
<dbReference type="AlphaFoldDB" id="A0A4R3LNI4"/>
<sequence length="326" mass="34915">MLKTLKSVALCAFLAGATALPAQAADVVLKLAHEAPETAIKGRTAKMLAELVDKYTNGSVKVDVFPGGQLVPTVEEIRAAARGQVDIIAPYTSYYSSIDSLWDIFYQPMLFKSPQQAIDVFSGEIGQSLLSKLDSRGLKGLAIWHDGPVYAFTRGEPATAPDVLKGMKVRVAPSKPLEALLQKSGAAPISMPATEVYLALQQGVVNGVVTTPTYAAPARWGEVLTTMTRGALWGVGGYGLAMNKRSWERLSPEQQAGVTKAVAEATKWNQSQTLENIKNSEKALADGGMKIVDLTPAQIAAWTELAKTVWATQSDEIKAMVAKIQK</sequence>
<name>A0A4R3LNI4_9HYPH</name>
<gene>
    <name evidence="5" type="ORF">EDC64_11764</name>
</gene>
<feature type="signal peptide" evidence="4">
    <location>
        <begin position="1"/>
        <end position="24"/>
    </location>
</feature>
<accession>A0A4R3LNI4</accession>
<dbReference type="RefSeq" id="WP_132034997.1">
    <property type="nucleotide sequence ID" value="NZ_SMAI01000017.1"/>
</dbReference>
<dbReference type="Proteomes" id="UP000294664">
    <property type="component" value="Unassembled WGS sequence"/>
</dbReference>
<dbReference type="EMBL" id="SMAI01000017">
    <property type="protein sequence ID" value="TCT01711.1"/>
    <property type="molecule type" value="Genomic_DNA"/>
</dbReference>
<dbReference type="NCBIfam" id="NF037995">
    <property type="entry name" value="TRAP_S1"/>
    <property type="match status" value="1"/>
</dbReference>
<comment type="similarity">
    <text evidence="1">Belongs to the bacterial solute-binding protein 7 family.</text>
</comment>